<dbReference type="EMBL" id="JARKIB010000001">
    <property type="protein sequence ID" value="KAJ7785672.1"/>
    <property type="molecule type" value="Genomic_DNA"/>
</dbReference>
<organism evidence="1 2">
    <name type="scientific">Mycena metata</name>
    <dbReference type="NCBI Taxonomy" id="1033252"/>
    <lineage>
        <taxon>Eukaryota</taxon>
        <taxon>Fungi</taxon>
        <taxon>Dikarya</taxon>
        <taxon>Basidiomycota</taxon>
        <taxon>Agaricomycotina</taxon>
        <taxon>Agaricomycetes</taxon>
        <taxon>Agaricomycetidae</taxon>
        <taxon>Agaricales</taxon>
        <taxon>Marasmiineae</taxon>
        <taxon>Mycenaceae</taxon>
        <taxon>Mycena</taxon>
    </lineage>
</organism>
<proteinExistence type="predicted"/>
<gene>
    <name evidence="1" type="ORF">B0H16DRAFT_1487625</name>
</gene>
<dbReference type="Gene3D" id="3.80.10.10">
    <property type="entry name" value="Ribonuclease Inhibitor"/>
    <property type="match status" value="1"/>
</dbReference>
<evidence type="ECO:0000313" key="1">
    <source>
        <dbReference type="EMBL" id="KAJ7785672.1"/>
    </source>
</evidence>
<sequence>MTSPFTSRLGTNYCPLDEEVLEIQRLLVEPLSRLKGIDDKIAELQKTVDELTRERDSVSTYVEAHKALLSPLRRLPLDIIQEIFVACLPTHRNCVMSAVEAPVLLGRICSSWRALSLSTPRLWARLHIAEPARPRPVQIYEEKYVQRLATTKAWLGRSGHCPLSISLAGSQQSPPGTPDTVNPFLEVVLSYVSRWQHFVVITLPGLDSVYNLTEHDVPLLETLEIRPISLARIHQSSFGLLHGSKISSFDLTVSDINPLALPLRWENLTSLCLINQGRRPAGSLFTSDEALKILTRCTRLRTCQFRLVETHTPPPLEDSILELPYLSSLDITLLGGLMFSPGRLFSRLLLPELRSLRFLSGVQASIPQNLSFPFLAVSPKLEQLELELQLFGNESLLHLLSVLPPSIQRLRLLGNIVTSDSFDDAALGSLTPSADNPAVSCPLLQELQVGFCLALSDHAVLRFIKARMTVQPATLRRVDMDFRREQQSDIRPEIQPFVDSGIDISIRYPPSFMAEFSPWRGVKDPPQ</sequence>
<accession>A0AAD7KIM0</accession>
<comment type="caution">
    <text evidence="1">The sequence shown here is derived from an EMBL/GenBank/DDBJ whole genome shotgun (WGS) entry which is preliminary data.</text>
</comment>
<keyword evidence="2" id="KW-1185">Reference proteome</keyword>
<evidence type="ECO:0000313" key="2">
    <source>
        <dbReference type="Proteomes" id="UP001215598"/>
    </source>
</evidence>
<protein>
    <recommendedName>
        <fullName evidence="3">F-box domain-containing protein</fullName>
    </recommendedName>
</protein>
<dbReference type="AlphaFoldDB" id="A0AAD7KIM0"/>
<dbReference type="SUPFAM" id="SSF52047">
    <property type="entry name" value="RNI-like"/>
    <property type="match status" value="1"/>
</dbReference>
<dbReference type="InterPro" id="IPR032675">
    <property type="entry name" value="LRR_dom_sf"/>
</dbReference>
<reference evidence="1" key="1">
    <citation type="submission" date="2023-03" db="EMBL/GenBank/DDBJ databases">
        <title>Massive genome expansion in bonnet fungi (Mycena s.s.) driven by repeated elements and novel gene families across ecological guilds.</title>
        <authorList>
            <consortium name="Lawrence Berkeley National Laboratory"/>
            <person name="Harder C.B."/>
            <person name="Miyauchi S."/>
            <person name="Viragh M."/>
            <person name="Kuo A."/>
            <person name="Thoen E."/>
            <person name="Andreopoulos B."/>
            <person name="Lu D."/>
            <person name="Skrede I."/>
            <person name="Drula E."/>
            <person name="Henrissat B."/>
            <person name="Morin E."/>
            <person name="Kohler A."/>
            <person name="Barry K."/>
            <person name="LaButti K."/>
            <person name="Morin E."/>
            <person name="Salamov A."/>
            <person name="Lipzen A."/>
            <person name="Mereny Z."/>
            <person name="Hegedus B."/>
            <person name="Baldrian P."/>
            <person name="Stursova M."/>
            <person name="Weitz H."/>
            <person name="Taylor A."/>
            <person name="Grigoriev I.V."/>
            <person name="Nagy L.G."/>
            <person name="Martin F."/>
            <person name="Kauserud H."/>
        </authorList>
    </citation>
    <scope>NUCLEOTIDE SEQUENCE</scope>
    <source>
        <strain evidence="1">CBHHK182m</strain>
    </source>
</reference>
<dbReference type="Proteomes" id="UP001215598">
    <property type="component" value="Unassembled WGS sequence"/>
</dbReference>
<evidence type="ECO:0008006" key="3">
    <source>
        <dbReference type="Google" id="ProtNLM"/>
    </source>
</evidence>
<name>A0AAD7KIM0_9AGAR</name>